<dbReference type="Gene3D" id="1.20.5.640">
    <property type="entry name" value="Single helix bin"/>
    <property type="match status" value="1"/>
</dbReference>
<gene>
    <name evidence="4" type="ORF">S06H3_11332</name>
</gene>
<dbReference type="SUPFAM" id="SSF57829">
    <property type="entry name" value="Zn-binding ribosomal proteins"/>
    <property type="match status" value="1"/>
</dbReference>
<sequence length="47" mass="5191">MALPKKKTAKARQGKRRSHLKLNLPALDICPQCQSLKLAHHVCPTCG</sequence>
<dbReference type="InterPro" id="IPR011332">
    <property type="entry name" value="Ribosomal_zn-bd"/>
</dbReference>
<evidence type="ECO:0000256" key="1">
    <source>
        <dbReference type="ARBA" id="ARBA00008560"/>
    </source>
</evidence>
<dbReference type="GO" id="GO:0006412">
    <property type="term" value="P:translation"/>
    <property type="evidence" value="ECO:0007669"/>
    <property type="project" value="InterPro"/>
</dbReference>
<dbReference type="EMBL" id="BARV01005459">
    <property type="protein sequence ID" value="GAI15258.1"/>
    <property type="molecule type" value="Genomic_DNA"/>
</dbReference>
<dbReference type="Pfam" id="PF01783">
    <property type="entry name" value="Ribosomal_L32p"/>
    <property type="match status" value="1"/>
</dbReference>
<dbReference type="PANTHER" id="PTHR35534">
    <property type="entry name" value="50S RIBOSOMAL PROTEIN L32"/>
    <property type="match status" value="1"/>
</dbReference>
<comment type="similarity">
    <text evidence="1">Belongs to the bacterial ribosomal protein bL32 family.</text>
</comment>
<protein>
    <recommendedName>
        <fullName evidence="5">50S ribosomal protein L32</fullName>
    </recommendedName>
</protein>
<accession>X1L876</accession>
<dbReference type="GO" id="GO:0003735">
    <property type="term" value="F:structural constituent of ribosome"/>
    <property type="evidence" value="ECO:0007669"/>
    <property type="project" value="InterPro"/>
</dbReference>
<evidence type="ECO:0000256" key="2">
    <source>
        <dbReference type="ARBA" id="ARBA00022980"/>
    </source>
</evidence>
<keyword evidence="2" id="KW-0689">Ribosomal protein</keyword>
<dbReference type="InterPro" id="IPR002677">
    <property type="entry name" value="Ribosomal_bL32"/>
</dbReference>
<reference evidence="4" key="1">
    <citation type="journal article" date="2014" name="Front. Microbiol.">
        <title>High frequency of phylogenetically diverse reductive dehalogenase-homologous genes in deep subseafloor sedimentary metagenomes.</title>
        <authorList>
            <person name="Kawai M."/>
            <person name="Futagami T."/>
            <person name="Toyoda A."/>
            <person name="Takaki Y."/>
            <person name="Nishi S."/>
            <person name="Hori S."/>
            <person name="Arai W."/>
            <person name="Tsubouchi T."/>
            <person name="Morono Y."/>
            <person name="Uchiyama I."/>
            <person name="Ito T."/>
            <person name="Fujiyama A."/>
            <person name="Inagaki F."/>
            <person name="Takami H."/>
        </authorList>
    </citation>
    <scope>NUCLEOTIDE SEQUENCE</scope>
    <source>
        <strain evidence="4">Expedition CK06-06</strain>
    </source>
</reference>
<organism evidence="4">
    <name type="scientific">marine sediment metagenome</name>
    <dbReference type="NCBI Taxonomy" id="412755"/>
    <lineage>
        <taxon>unclassified sequences</taxon>
        <taxon>metagenomes</taxon>
        <taxon>ecological metagenomes</taxon>
    </lineage>
</organism>
<dbReference type="GO" id="GO:0015934">
    <property type="term" value="C:large ribosomal subunit"/>
    <property type="evidence" value="ECO:0007669"/>
    <property type="project" value="InterPro"/>
</dbReference>
<keyword evidence="3" id="KW-0687">Ribonucleoprotein</keyword>
<comment type="caution">
    <text evidence="4">The sequence shown here is derived from an EMBL/GenBank/DDBJ whole genome shotgun (WGS) entry which is preliminary data.</text>
</comment>
<dbReference type="NCBIfam" id="TIGR01031">
    <property type="entry name" value="rpmF_bact"/>
    <property type="match status" value="1"/>
</dbReference>
<feature type="non-terminal residue" evidence="4">
    <location>
        <position position="47"/>
    </location>
</feature>
<dbReference type="AlphaFoldDB" id="X1L876"/>
<dbReference type="InterPro" id="IPR044957">
    <property type="entry name" value="Ribosomal_bL32_bact"/>
</dbReference>
<proteinExistence type="inferred from homology"/>
<evidence type="ECO:0008006" key="5">
    <source>
        <dbReference type="Google" id="ProtNLM"/>
    </source>
</evidence>
<evidence type="ECO:0000256" key="3">
    <source>
        <dbReference type="ARBA" id="ARBA00023274"/>
    </source>
</evidence>
<dbReference type="HAMAP" id="MF_00340">
    <property type="entry name" value="Ribosomal_bL32"/>
    <property type="match status" value="1"/>
</dbReference>
<name>X1L876_9ZZZZ</name>
<evidence type="ECO:0000313" key="4">
    <source>
        <dbReference type="EMBL" id="GAI15258.1"/>
    </source>
</evidence>
<dbReference type="PANTHER" id="PTHR35534:SF1">
    <property type="entry name" value="LARGE RIBOSOMAL SUBUNIT PROTEIN BL32"/>
    <property type="match status" value="1"/>
</dbReference>